<gene>
    <name evidence="3" type="ORF">C6P46_004973</name>
</gene>
<feature type="region of interest" description="Disordered" evidence="1">
    <location>
        <begin position="155"/>
        <end position="228"/>
    </location>
</feature>
<dbReference type="Gene3D" id="3.90.70.80">
    <property type="match status" value="1"/>
</dbReference>
<evidence type="ECO:0000313" key="4">
    <source>
        <dbReference type="Proteomes" id="UP000777482"/>
    </source>
</evidence>
<dbReference type="InterPro" id="IPR003323">
    <property type="entry name" value="OTU_dom"/>
</dbReference>
<feature type="region of interest" description="Disordered" evidence="1">
    <location>
        <begin position="249"/>
        <end position="590"/>
    </location>
</feature>
<dbReference type="PANTHER" id="PTHR12419">
    <property type="entry name" value="OTU DOMAIN CONTAINING PROTEIN"/>
    <property type="match status" value="1"/>
</dbReference>
<feature type="compositionally biased region" description="Polar residues" evidence="1">
    <location>
        <begin position="265"/>
        <end position="275"/>
    </location>
</feature>
<name>A0A9P6W735_RHOMI</name>
<protein>
    <recommendedName>
        <fullName evidence="2">OTU domain-containing protein</fullName>
    </recommendedName>
</protein>
<feature type="compositionally biased region" description="Acidic residues" evidence="1">
    <location>
        <begin position="284"/>
        <end position="299"/>
    </location>
</feature>
<dbReference type="Proteomes" id="UP000777482">
    <property type="component" value="Unassembled WGS sequence"/>
</dbReference>
<keyword evidence="4" id="KW-1185">Reference proteome</keyword>
<dbReference type="GO" id="GO:0016579">
    <property type="term" value="P:protein deubiquitination"/>
    <property type="evidence" value="ECO:0007669"/>
    <property type="project" value="TreeGrafter"/>
</dbReference>
<feature type="compositionally biased region" description="Acidic residues" evidence="1">
    <location>
        <begin position="308"/>
        <end position="318"/>
    </location>
</feature>
<feature type="compositionally biased region" description="Pro residues" evidence="1">
    <location>
        <begin position="363"/>
        <end position="379"/>
    </location>
</feature>
<feature type="compositionally biased region" description="Low complexity" evidence="1">
    <location>
        <begin position="380"/>
        <end position="392"/>
    </location>
</feature>
<dbReference type="Pfam" id="PF02338">
    <property type="entry name" value="OTU"/>
    <property type="match status" value="1"/>
</dbReference>
<dbReference type="GO" id="GO:0004843">
    <property type="term" value="F:cysteine-type deubiquitinase activity"/>
    <property type="evidence" value="ECO:0007669"/>
    <property type="project" value="TreeGrafter"/>
</dbReference>
<feature type="compositionally biased region" description="Low complexity" evidence="1">
    <location>
        <begin position="465"/>
        <end position="492"/>
    </location>
</feature>
<dbReference type="InterPro" id="IPR050704">
    <property type="entry name" value="Peptidase_C85-like"/>
</dbReference>
<dbReference type="OrthoDB" id="415023at2759"/>
<dbReference type="CDD" id="cd22756">
    <property type="entry name" value="OTU_OTUD3-like"/>
    <property type="match status" value="1"/>
</dbReference>
<dbReference type="PANTHER" id="PTHR12419:SF7">
    <property type="entry name" value="OTU DOMAIN-CONTAINING PROTEIN 3"/>
    <property type="match status" value="1"/>
</dbReference>
<dbReference type="PROSITE" id="PS50802">
    <property type="entry name" value="OTU"/>
    <property type="match status" value="1"/>
</dbReference>
<feature type="compositionally biased region" description="Low complexity" evidence="1">
    <location>
        <begin position="155"/>
        <end position="177"/>
    </location>
</feature>
<evidence type="ECO:0000256" key="1">
    <source>
        <dbReference type="SAM" id="MobiDB-lite"/>
    </source>
</evidence>
<dbReference type="InterPro" id="IPR038765">
    <property type="entry name" value="Papain-like_cys_pep_sf"/>
</dbReference>
<sequence>MGKGARNAHVKGKNYGGSKARDRTRAEKPKLIEDPELEEKVLSAQLREAGLYAANILGDGNCLFRALADQLYGSPSMHLAIRHEICDHLAANADRYRLFVDEDSVKGGFEGHVREMRQPGTYGTNIELSAFVARYRRPVKVYQPNLVYVMPVEEAPPGTSTPPSSSASPALSPTQSSGDKLTPREKRLLARAEKAKAKDGRQSAAASKNEGKEREWHPPAPPEPADMHAEDTPLCIVYHSWEHYSSLRNIDGPHTGPPKLRVNRVATSRGNTPSTIAAPGDDQRETEDGDEGGSEDQEEENHARTDEDSPMAEVEDPAPPEAPPPPRKTRRARRPDDLTHHPLPSMRKALERALPANHRASSSPPPPPQPVIPVIPPSPRSASPSSPPSTEAPSPPPSSSDRPPKHLLDRSRPRSNSDASSSSALLPPSSSDPSAVEDISSSNVEELDENDNENEHPRTRSRLNSPASWSSSGSSTGIASSLDSGLSSDATSPAPADKEPATRARVPSPPSTARTAPKRKSIPAQRIRRGPTAREKKELARQRRMDRRRAPRGLGAPQPVGGSDRVLRSRAHADSAAPDAGLSKVRELYI</sequence>
<feature type="compositionally biased region" description="Basic and acidic residues" evidence="1">
    <location>
        <begin position="19"/>
        <end position="32"/>
    </location>
</feature>
<feature type="region of interest" description="Disordered" evidence="1">
    <location>
        <begin position="1"/>
        <end position="32"/>
    </location>
</feature>
<evidence type="ECO:0000313" key="3">
    <source>
        <dbReference type="EMBL" id="KAG0666403.1"/>
    </source>
</evidence>
<feature type="domain" description="OTU" evidence="2">
    <location>
        <begin position="51"/>
        <end position="250"/>
    </location>
</feature>
<feature type="compositionally biased region" description="Basic and acidic residues" evidence="1">
    <location>
        <begin position="181"/>
        <end position="201"/>
    </location>
</feature>
<dbReference type="EMBL" id="PUHQ01000005">
    <property type="protein sequence ID" value="KAG0666403.1"/>
    <property type="molecule type" value="Genomic_DNA"/>
</dbReference>
<comment type="caution">
    <text evidence="3">The sequence shown here is derived from an EMBL/GenBank/DDBJ whole genome shotgun (WGS) entry which is preliminary data.</text>
</comment>
<feature type="compositionally biased region" description="Basic residues" evidence="1">
    <location>
        <begin position="516"/>
        <end position="531"/>
    </location>
</feature>
<feature type="compositionally biased region" description="Basic residues" evidence="1">
    <location>
        <begin position="1"/>
        <end position="12"/>
    </location>
</feature>
<organism evidence="3 4">
    <name type="scientific">Rhodotorula mucilaginosa</name>
    <name type="common">Yeast</name>
    <name type="synonym">Rhodotorula rubra</name>
    <dbReference type="NCBI Taxonomy" id="5537"/>
    <lineage>
        <taxon>Eukaryota</taxon>
        <taxon>Fungi</taxon>
        <taxon>Dikarya</taxon>
        <taxon>Basidiomycota</taxon>
        <taxon>Pucciniomycotina</taxon>
        <taxon>Microbotryomycetes</taxon>
        <taxon>Sporidiobolales</taxon>
        <taxon>Sporidiobolaceae</taxon>
        <taxon>Rhodotorula</taxon>
    </lineage>
</organism>
<accession>A0A9P6W735</accession>
<dbReference type="AlphaFoldDB" id="A0A9P6W735"/>
<feature type="compositionally biased region" description="Low complexity" evidence="1">
    <location>
        <begin position="414"/>
        <end position="434"/>
    </location>
</feature>
<proteinExistence type="predicted"/>
<feature type="compositionally biased region" description="Basic and acidic residues" evidence="1">
    <location>
        <begin position="532"/>
        <end position="543"/>
    </location>
</feature>
<reference evidence="3 4" key="1">
    <citation type="submission" date="2020-11" db="EMBL/GenBank/DDBJ databases">
        <title>Kefir isolates.</title>
        <authorList>
            <person name="Marcisauskas S."/>
            <person name="Kim Y."/>
            <person name="Blasche S."/>
        </authorList>
    </citation>
    <scope>NUCLEOTIDE SEQUENCE [LARGE SCALE GENOMIC DNA]</scope>
    <source>
        <strain evidence="3 4">KR</strain>
    </source>
</reference>
<evidence type="ECO:0000259" key="2">
    <source>
        <dbReference type="PROSITE" id="PS50802"/>
    </source>
</evidence>
<feature type="compositionally biased region" description="Basic and acidic residues" evidence="1">
    <location>
        <begin position="402"/>
        <end position="412"/>
    </location>
</feature>
<dbReference type="SUPFAM" id="SSF54001">
    <property type="entry name" value="Cysteine proteinases"/>
    <property type="match status" value="1"/>
</dbReference>